<dbReference type="Gene3D" id="3.90.1310.10">
    <property type="entry name" value="Penicillin-binding protein 2a (Domain 2)"/>
    <property type="match status" value="1"/>
</dbReference>
<keyword evidence="7" id="KW-1185">Reference proteome</keyword>
<dbReference type="Pfam" id="PF00905">
    <property type="entry name" value="Transpeptidase"/>
    <property type="match status" value="1"/>
</dbReference>
<evidence type="ECO:0000256" key="3">
    <source>
        <dbReference type="ARBA" id="ARBA00023136"/>
    </source>
</evidence>
<dbReference type="Pfam" id="PF03793">
    <property type="entry name" value="PASTA"/>
    <property type="match status" value="1"/>
</dbReference>
<dbReference type="GO" id="GO:0071555">
    <property type="term" value="P:cell wall organization"/>
    <property type="evidence" value="ECO:0007669"/>
    <property type="project" value="TreeGrafter"/>
</dbReference>
<feature type="transmembrane region" description="Helical" evidence="4">
    <location>
        <begin position="12"/>
        <end position="31"/>
    </location>
</feature>
<evidence type="ECO:0000256" key="2">
    <source>
        <dbReference type="ARBA" id="ARBA00022645"/>
    </source>
</evidence>
<dbReference type="AlphaFoldDB" id="M7NYT1"/>
<dbReference type="Gene3D" id="3.30.450.330">
    <property type="match status" value="1"/>
</dbReference>
<dbReference type="EMBL" id="AODQ01000023">
    <property type="protein sequence ID" value="EMR03539.1"/>
    <property type="molecule type" value="Genomic_DNA"/>
</dbReference>
<dbReference type="Proteomes" id="UP000011910">
    <property type="component" value="Unassembled WGS sequence"/>
</dbReference>
<dbReference type="eggNOG" id="COG0768">
    <property type="taxonomic scope" value="Bacteria"/>
</dbReference>
<keyword evidence="3 4" id="KW-0472">Membrane</keyword>
<organism evidence="6 7">
    <name type="scientific">Cesiribacter andamanensis AMV16</name>
    <dbReference type="NCBI Taxonomy" id="1279009"/>
    <lineage>
        <taxon>Bacteria</taxon>
        <taxon>Pseudomonadati</taxon>
        <taxon>Bacteroidota</taxon>
        <taxon>Cytophagia</taxon>
        <taxon>Cytophagales</taxon>
        <taxon>Cesiribacteraceae</taxon>
        <taxon>Cesiribacter</taxon>
    </lineage>
</organism>
<dbReference type="Gene3D" id="3.40.710.10">
    <property type="entry name" value="DD-peptidase/beta-lactamase superfamily"/>
    <property type="match status" value="1"/>
</dbReference>
<dbReference type="InterPro" id="IPR001460">
    <property type="entry name" value="PCN-bd_Tpept"/>
</dbReference>
<dbReference type="Pfam" id="PF03717">
    <property type="entry name" value="PBP_dimer"/>
    <property type="match status" value="1"/>
</dbReference>
<dbReference type="PATRIC" id="fig|1279009.4.peg.1321"/>
<dbReference type="InterPro" id="IPR005311">
    <property type="entry name" value="PBP_dimer"/>
</dbReference>
<keyword evidence="2" id="KW-0121">Carboxypeptidase</keyword>
<dbReference type="STRING" id="1279009.ADICEAN_01306"/>
<dbReference type="GO" id="GO:0008658">
    <property type="term" value="F:penicillin binding"/>
    <property type="evidence" value="ECO:0007669"/>
    <property type="project" value="InterPro"/>
</dbReference>
<dbReference type="SUPFAM" id="SSF56601">
    <property type="entry name" value="beta-lactamase/transpeptidase-like"/>
    <property type="match status" value="1"/>
</dbReference>
<keyword evidence="2" id="KW-0378">Hydrolase</keyword>
<dbReference type="EC" id="2.4.1.129" evidence="6"/>
<dbReference type="CDD" id="cd06575">
    <property type="entry name" value="PASTA_Pbp2x-like_2"/>
    <property type="match status" value="1"/>
</dbReference>
<reference evidence="6 7" key="1">
    <citation type="journal article" date="2013" name="Genome Announc.">
        <title>Draft Genome Sequence of Cesiribacter andamanensis Strain AMV16T, Isolated from a Soil Sample from a Mud Volcano in the Andaman Islands, India.</title>
        <authorList>
            <person name="Shivaji S."/>
            <person name="Ara S."/>
            <person name="Begum Z."/>
            <person name="Srinivas T.N."/>
            <person name="Singh A."/>
            <person name="Kumar Pinnaka A."/>
        </authorList>
    </citation>
    <scope>NUCLEOTIDE SEQUENCE [LARGE SCALE GENOMIC DNA]</scope>
    <source>
        <strain evidence="6 7">AMV16</strain>
    </source>
</reference>
<evidence type="ECO:0000259" key="5">
    <source>
        <dbReference type="PROSITE" id="PS51178"/>
    </source>
</evidence>
<dbReference type="InterPro" id="IPR036138">
    <property type="entry name" value="PBP_dimer_sf"/>
</dbReference>
<keyword evidence="6" id="KW-0808">Transferase</keyword>
<dbReference type="InterPro" id="IPR050515">
    <property type="entry name" value="Beta-lactam/transpept"/>
</dbReference>
<evidence type="ECO:0000313" key="7">
    <source>
        <dbReference type="Proteomes" id="UP000011910"/>
    </source>
</evidence>
<dbReference type="SUPFAM" id="SSF54184">
    <property type="entry name" value="Penicillin-binding protein 2x (pbp-2x), c-terminal domain"/>
    <property type="match status" value="1"/>
</dbReference>
<protein>
    <submittedName>
        <fullName evidence="6">Peptidoglycan synthase FtsI</fullName>
        <ecNumber evidence="6">2.4.1.129</ecNumber>
    </submittedName>
</protein>
<evidence type="ECO:0000313" key="6">
    <source>
        <dbReference type="EMBL" id="EMR03539.1"/>
    </source>
</evidence>
<feature type="domain" description="PASTA" evidence="5">
    <location>
        <begin position="639"/>
        <end position="697"/>
    </location>
</feature>
<accession>M7NYT1</accession>
<sequence length="697" mass="78620">MIKIKQSILLRVRIAFLFVFLFGGAIVYRIFDLQMVQGPKWQKMAEATSLQFRTIKATRGNIYSDNGSLLATSLPFYRVCMDPTIMKDEVYRQGIDSLALELSRFFGDRSKAEYKQKINDARQAKRKYLILNRLQIGYQDKKRMESWPIFREGRFRGGVIFEKVEKRFKPFSNLANRTIGYINESESGAGLEFSFNDNLRGKHGEALFRRVAGGSWQQVFGDTEKRPEEGYDIVTTLDVNIQDVSESSLLRHLQHHNADRGCVVVMEVATGHIKAMANLSRTSSGYYAESYNLAVGQQGLREPGSTFKLASMIALFEDSNLKLADTIDTGNGQHRFYNNWIRDHKPGGYGKITVQEAFEKSSNIAVARMVDTHFGLKPDKFMDYIRKFGLADPLGFQLKGEGLPNFPPRQKWSGITLPWMAYGYGFEITPLQTLAFYNAVANGGKLMRPMLVSAIRRADRVEQEFAPEVLEQKICSTQTLESVRRMLEGVVERGTATNIKNAHYAIAGKTGTAQTLVEGRYVKKYYTSFAGYFPADRPKYSAIVVIDNPKGYSQYGSDVAAPVFKEIADKIYARDLEMHPPYAAPVAEKKGDFPVVQAGYMPELYEICKLLGVKQRTPIAEDWVKAQVDSASIDWTPRASTVGRVPDVRGMTLRDALYLLENKGLKVQYTGRGRVQQQSQLPGDRAIKGSYINLKLG</sequence>
<evidence type="ECO:0000256" key="1">
    <source>
        <dbReference type="ARBA" id="ARBA00004370"/>
    </source>
</evidence>
<keyword evidence="2" id="KW-0645">Protease</keyword>
<dbReference type="PANTHER" id="PTHR30627:SF1">
    <property type="entry name" value="PEPTIDOGLYCAN D,D-TRANSPEPTIDASE FTSI"/>
    <property type="match status" value="1"/>
</dbReference>
<dbReference type="InterPro" id="IPR012338">
    <property type="entry name" value="Beta-lactam/transpept-like"/>
</dbReference>
<dbReference type="PROSITE" id="PS51178">
    <property type="entry name" value="PASTA"/>
    <property type="match status" value="1"/>
</dbReference>
<dbReference type="SUPFAM" id="SSF56519">
    <property type="entry name" value="Penicillin binding protein dimerisation domain"/>
    <property type="match status" value="1"/>
</dbReference>
<comment type="caution">
    <text evidence="6">The sequence shown here is derived from an EMBL/GenBank/DDBJ whole genome shotgun (WGS) entry which is preliminary data.</text>
</comment>
<keyword evidence="4" id="KW-0812">Transmembrane</keyword>
<keyword evidence="6" id="KW-0328">Glycosyltransferase</keyword>
<proteinExistence type="predicted"/>
<dbReference type="RefSeq" id="WP_009194706.1">
    <property type="nucleotide sequence ID" value="NZ_AODQ01000023.1"/>
</dbReference>
<comment type="subcellular location">
    <subcellularLocation>
        <location evidence="1">Membrane</location>
    </subcellularLocation>
</comment>
<dbReference type="GO" id="GO:0004180">
    <property type="term" value="F:carboxypeptidase activity"/>
    <property type="evidence" value="ECO:0007669"/>
    <property type="project" value="UniProtKB-KW"/>
</dbReference>
<dbReference type="InterPro" id="IPR005543">
    <property type="entry name" value="PASTA_dom"/>
</dbReference>
<keyword evidence="4" id="KW-1133">Transmembrane helix</keyword>
<evidence type="ECO:0000256" key="4">
    <source>
        <dbReference type="SAM" id="Phobius"/>
    </source>
</evidence>
<gene>
    <name evidence="6" type="primary">ftsI</name>
    <name evidence="6" type="ORF">ADICEAN_01306</name>
</gene>
<name>M7NYT1_9BACT</name>
<dbReference type="GO" id="GO:0005886">
    <property type="term" value="C:plasma membrane"/>
    <property type="evidence" value="ECO:0007669"/>
    <property type="project" value="TreeGrafter"/>
</dbReference>
<dbReference type="GO" id="GO:0016757">
    <property type="term" value="F:glycosyltransferase activity"/>
    <property type="evidence" value="ECO:0007669"/>
    <property type="project" value="UniProtKB-KW"/>
</dbReference>
<dbReference type="SMART" id="SM00740">
    <property type="entry name" value="PASTA"/>
    <property type="match status" value="1"/>
</dbReference>
<dbReference type="PANTHER" id="PTHR30627">
    <property type="entry name" value="PEPTIDOGLYCAN D,D-TRANSPEPTIDASE"/>
    <property type="match status" value="1"/>
</dbReference>